<dbReference type="GO" id="GO:0006882">
    <property type="term" value="P:intracellular zinc ion homeostasis"/>
    <property type="evidence" value="ECO:0007669"/>
    <property type="project" value="TreeGrafter"/>
</dbReference>
<evidence type="ECO:0000256" key="3">
    <source>
        <dbReference type="ARBA" id="ARBA00009807"/>
    </source>
</evidence>
<dbReference type="GO" id="GO:0005385">
    <property type="term" value="F:zinc ion transmembrane transporter activity"/>
    <property type="evidence" value="ECO:0007669"/>
    <property type="project" value="TreeGrafter"/>
</dbReference>
<evidence type="ECO:0000256" key="9">
    <source>
        <dbReference type="ARBA" id="ARBA00023136"/>
    </source>
</evidence>
<comment type="subcellular location">
    <subcellularLocation>
        <location evidence="2">Membrane</location>
        <topology evidence="2">Multi-pass membrane protein</topology>
    </subcellularLocation>
    <subcellularLocation>
        <location evidence="1 16">Nucleus</location>
    </subcellularLocation>
</comment>
<keyword evidence="9 18" id="KW-0472">Membrane</keyword>
<evidence type="ECO:0000256" key="8">
    <source>
        <dbReference type="ARBA" id="ARBA00023015"/>
    </source>
</evidence>
<dbReference type="Pfam" id="PF09606">
    <property type="entry name" value="Med15_N"/>
    <property type="match status" value="1"/>
</dbReference>
<evidence type="ECO:0000313" key="22">
    <source>
        <dbReference type="EMBL" id="CRL02697.1"/>
    </source>
</evidence>
<comment type="subunit">
    <text evidence="4 16">Component of the Mediator complex.</text>
</comment>
<dbReference type="EMBL" id="CVRI01000058">
    <property type="protein sequence ID" value="CRL02697.1"/>
    <property type="molecule type" value="Genomic_DNA"/>
</dbReference>
<feature type="compositionally biased region" description="Polar residues" evidence="17">
    <location>
        <begin position="711"/>
        <end position="728"/>
    </location>
</feature>
<evidence type="ECO:0000313" key="23">
    <source>
        <dbReference type="Proteomes" id="UP000183832"/>
    </source>
</evidence>
<dbReference type="PANTHER" id="PTHR16950">
    <property type="entry name" value="ZINC TRANSPORTER SLC39A7 HISTIDINE-RICH MEMBRANE PROTEIN KE4"/>
    <property type="match status" value="1"/>
</dbReference>
<evidence type="ECO:0000256" key="12">
    <source>
        <dbReference type="ARBA" id="ARBA00023242"/>
    </source>
</evidence>
<keyword evidence="11 16" id="KW-0804">Transcription</keyword>
<dbReference type="Pfam" id="PF21539">
    <property type="entry name" value="Med15_C"/>
    <property type="match status" value="1"/>
</dbReference>
<evidence type="ECO:0000256" key="1">
    <source>
        <dbReference type="ARBA" id="ARBA00004123"/>
    </source>
</evidence>
<dbReference type="Pfam" id="PF21538">
    <property type="entry name" value="Med15_M"/>
    <property type="match status" value="1"/>
</dbReference>
<keyword evidence="12 16" id="KW-0539">Nucleus</keyword>
<dbReference type="GO" id="GO:0005634">
    <property type="term" value="C:nucleus"/>
    <property type="evidence" value="ECO:0007669"/>
    <property type="project" value="UniProtKB-SubCell"/>
</dbReference>
<evidence type="ECO:0000256" key="17">
    <source>
        <dbReference type="SAM" id="MobiDB-lite"/>
    </source>
</evidence>
<dbReference type="InterPro" id="IPR036529">
    <property type="entry name" value="KIX_dom_sf"/>
</dbReference>
<feature type="transmembrane region" description="Helical" evidence="18">
    <location>
        <begin position="266"/>
        <end position="289"/>
    </location>
</feature>
<feature type="transmembrane region" description="Helical" evidence="18">
    <location>
        <begin position="295"/>
        <end position="317"/>
    </location>
</feature>
<evidence type="ECO:0000256" key="13">
    <source>
        <dbReference type="ARBA" id="ARBA00025687"/>
    </source>
</evidence>
<evidence type="ECO:0000256" key="5">
    <source>
        <dbReference type="ARBA" id="ARBA00019613"/>
    </source>
</evidence>
<evidence type="ECO:0000259" key="21">
    <source>
        <dbReference type="Pfam" id="PF21539"/>
    </source>
</evidence>
<feature type="region of interest" description="Disordered" evidence="17">
    <location>
        <begin position="709"/>
        <end position="728"/>
    </location>
</feature>
<evidence type="ECO:0000256" key="15">
    <source>
        <dbReference type="ARBA" id="ARBA00038485"/>
    </source>
</evidence>
<dbReference type="PANTHER" id="PTHR16950:SF16">
    <property type="entry name" value="ZINC TRANSPORTER ZIP13"/>
    <property type="match status" value="1"/>
</dbReference>
<comment type="function">
    <text evidence="13 16">Component of the Mediator complex, a coactivator involved in the regulated transcription of nearly all RNA polymerase II-dependent genes. Mediator functions as a bridge to convey information from gene-specific regulatory proteins to the basal RNA polymerase II transcription machinery. Mediator is recruited to promoters by direct interactions with regulatory proteins and serves as a scaffold for the assembly of a functional preinitiation complex with RNA polymerase II and the general transcription factors.</text>
</comment>
<dbReference type="Proteomes" id="UP000183832">
    <property type="component" value="Unassembled WGS sequence"/>
</dbReference>
<feature type="transmembrane region" description="Helical" evidence="18">
    <location>
        <begin position="25"/>
        <end position="48"/>
    </location>
</feature>
<organism evidence="22 23">
    <name type="scientific">Clunio marinus</name>
    <dbReference type="NCBI Taxonomy" id="568069"/>
    <lineage>
        <taxon>Eukaryota</taxon>
        <taxon>Metazoa</taxon>
        <taxon>Ecdysozoa</taxon>
        <taxon>Arthropoda</taxon>
        <taxon>Hexapoda</taxon>
        <taxon>Insecta</taxon>
        <taxon>Pterygota</taxon>
        <taxon>Neoptera</taxon>
        <taxon>Endopterygota</taxon>
        <taxon>Diptera</taxon>
        <taxon>Nematocera</taxon>
        <taxon>Chironomoidea</taxon>
        <taxon>Chironomidae</taxon>
        <taxon>Clunio</taxon>
    </lineage>
</organism>
<evidence type="ECO:0000256" key="2">
    <source>
        <dbReference type="ARBA" id="ARBA00004141"/>
    </source>
</evidence>
<dbReference type="GO" id="GO:0003712">
    <property type="term" value="F:transcription coregulator activity"/>
    <property type="evidence" value="ECO:0007669"/>
    <property type="project" value="InterPro"/>
</dbReference>
<feature type="region of interest" description="Disordered" evidence="17">
    <location>
        <begin position="413"/>
        <end position="443"/>
    </location>
</feature>
<evidence type="ECO:0000256" key="11">
    <source>
        <dbReference type="ARBA" id="ARBA00023163"/>
    </source>
</evidence>
<dbReference type="STRING" id="568069.A0A1J1IVX9"/>
<evidence type="ECO:0000259" key="19">
    <source>
        <dbReference type="Pfam" id="PF09606"/>
    </source>
</evidence>
<sequence>MNITSMETLALLELYIPEYVKTIKYVPWVFSLIGSALIGLSGILPLIIIPSDAIGKNKEIINPAESKSLKTLLSFAVGGLLGDVFLHLLPETWEYDMKDRNSNDHPSIKSGLWVLSGVLIFTIVEKIFSGYTNADENNPQPKCVEIANCLLRKSGGKMPDGKIGESCAPNGSCDIEDVPNGCFLAEKDKKTREQPKKVAGYLNLLANSIDNFTHGLAVAGSFLVSFRHGVLATFAILLHEIPHEIGDFAILLRAGFSRWDAAKAQLLTATAGILGALVAIGGSGVTSAMEARTSWIMPFTAGGFLHIALVTVLPDLLEEEDRIESLKQFSALILGISVMGALTVMMEEDNSWRSQSFRQSVVNKINEAISSSDLTPKKNTVDMENHVFSKARNKDEYLSFVARLIIHVREMNNKNKNTDGGSNSQSGIQQGQGGQAQGNTGIQDPINALQNLASQGTRNVQPQMMGQQQQGPGMMMGGQNQGVMGQQQVNMPNQGPSMIRPQMNQSQGNIMQPQMNTMNQMQMNQIGPGGGQIKGNVSGINPMNQMVPNQVMGAQTGNIMNQGVPMQPGNQSQINQMMNQAQMNNSGGLMVGANQMNNSGMMGVRGMAPNPMMAVMNSGQQQQQQQMINMQQQAMLRPGNQGPGPFPQVRPQNPPNFLRQSPSPMSVPSPIGLSQSQHNSMVASPAMVPSPQAPMSNQPRVGMQNIMAPSPSGNMNTPGQPQGSDYAQSPMNPHDDQIYREKYNQLTKYKEPLKKVISRVGPENNSEKLTKLKKLLEILSNPEARIPLETLVKCEIVLVNQFGTLKDPGPTSINNPLYDAISNNLQNPLATHTIQRIFKPSLEAWFGPDIKNLPPAKKRRLSSDDQVVPNSNEIPHLLQGEIARLDSKFKISLDQTAHTTGAKSIKLVCCLDDKLLPCVPPIHITIPEDYPITSPITRITEHNTQFLIAVEKALRARISKLPERFSLTHVLETWTLAIRQACNPSSTYVEPTQTSVLMAV</sequence>
<keyword evidence="23" id="KW-1185">Reference proteome</keyword>
<keyword evidence="7 18" id="KW-1133">Transmembrane helix</keyword>
<dbReference type="InterPro" id="IPR003689">
    <property type="entry name" value="ZIP"/>
</dbReference>
<protein>
    <recommendedName>
        <fullName evidence="5 16">Mediator of RNA polymerase II transcription subunit 15</fullName>
    </recommendedName>
    <alternativeName>
        <fullName evidence="14 16">Mediator complex subunit 15</fullName>
    </alternativeName>
</protein>
<evidence type="ECO:0000256" key="6">
    <source>
        <dbReference type="ARBA" id="ARBA00022692"/>
    </source>
</evidence>
<dbReference type="GO" id="GO:0016020">
    <property type="term" value="C:membrane"/>
    <property type="evidence" value="ECO:0007669"/>
    <property type="project" value="UniProtKB-SubCell"/>
</dbReference>
<dbReference type="OrthoDB" id="200954at2759"/>
<keyword evidence="6 18" id="KW-0812">Transmembrane</keyword>
<evidence type="ECO:0000259" key="20">
    <source>
        <dbReference type="Pfam" id="PF21538"/>
    </source>
</evidence>
<feature type="transmembrane region" description="Helical" evidence="18">
    <location>
        <begin position="110"/>
        <end position="128"/>
    </location>
</feature>
<dbReference type="Gene3D" id="1.10.246.20">
    <property type="entry name" value="Coactivator CBP, KIX domain"/>
    <property type="match status" value="1"/>
</dbReference>
<evidence type="ECO:0000256" key="16">
    <source>
        <dbReference type="RuleBase" id="RU364148"/>
    </source>
</evidence>
<feature type="domain" description="ARC105/Med15 mediator subunit C-terminal" evidence="21">
    <location>
        <begin position="874"/>
        <end position="980"/>
    </location>
</feature>
<dbReference type="AlphaFoldDB" id="A0A1J1IVX9"/>
<evidence type="ECO:0000256" key="10">
    <source>
        <dbReference type="ARBA" id="ARBA00023159"/>
    </source>
</evidence>
<dbReference type="InterPro" id="IPR019087">
    <property type="entry name" value="Med15_N"/>
</dbReference>
<comment type="similarity">
    <text evidence="3 16">Belongs to the Mediator complex subunit 15 family.</text>
</comment>
<dbReference type="InterPro" id="IPR048386">
    <property type="entry name" value="Med15_C"/>
</dbReference>
<dbReference type="InterPro" id="IPR048385">
    <property type="entry name" value="Med15_central"/>
</dbReference>
<name>A0A1J1IVX9_9DIPT</name>
<feature type="compositionally biased region" description="Low complexity" evidence="17">
    <location>
        <begin position="420"/>
        <end position="429"/>
    </location>
</feature>
<proteinExistence type="inferred from homology"/>
<feature type="transmembrane region" description="Helical" evidence="18">
    <location>
        <begin position="329"/>
        <end position="346"/>
    </location>
</feature>
<keyword evidence="8 16" id="KW-0805">Transcription regulation</keyword>
<comment type="similarity">
    <text evidence="15">Belongs to the ZIP transporter (TC 2.A.5) family. KE4/Catsup subfamily.</text>
</comment>
<evidence type="ECO:0000256" key="7">
    <source>
        <dbReference type="ARBA" id="ARBA00022989"/>
    </source>
</evidence>
<reference evidence="22 23" key="1">
    <citation type="submission" date="2015-04" db="EMBL/GenBank/DDBJ databases">
        <authorList>
            <person name="Syromyatnikov M.Y."/>
            <person name="Popov V.N."/>
        </authorList>
    </citation>
    <scope>NUCLEOTIDE SEQUENCE [LARGE SCALE GENOMIC DNA]</scope>
</reference>
<feature type="domain" description="Mediator of RNA polymerase II transcription subunit 15 N-terminal" evidence="19">
    <location>
        <begin position="348"/>
        <end position="418"/>
    </location>
</feature>
<feature type="transmembrane region" description="Helical" evidence="18">
    <location>
        <begin position="69"/>
        <end position="90"/>
    </location>
</feature>
<evidence type="ECO:0000256" key="14">
    <source>
        <dbReference type="ARBA" id="ARBA00032016"/>
    </source>
</evidence>
<evidence type="ECO:0000256" key="18">
    <source>
        <dbReference type="SAM" id="Phobius"/>
    </source>
</evidence>
<dbReference type="GO" id="GO:0006355">
    <property type="term" value="P:regulation of DNA-templated transcription"/>
    <property type="evidence" value="ECO:0007669"/>
    <property type="project" value="InterPro"/>
</dbReference>
<gene>
    <name evidence="16" type="primary">MED15</name>
    <name evidence="22" type="ORF">CLUMA_CG015773</name>
</gene>
<dbReference type="Pfam" id="PF02535">
    <property type="entry name" value="Zip"/>
    <property type="match status" value="1"/>
</dbReference>
<keyword evidence="10 16" id="KW-0010">Activator</keyword>
<accession>A0A1J1IVX9</accession>
<dbReference type="FunFam" id="1.10.246.20:FF:000002">
    <property type="entry name" value="Mediator of RNA polymerase II transcription subunit 15"/>
    <property type="match status" value="1"/>
</dbReference>
<feature type="domain" description="ARC105/Med15 mediator subunit central" evidence="20">
    <location>
        <begin position="735"/>
        <end position="843"/>
    </location>
</feature>
<evidence type="ECO:0000256" key="4">
    <source>
        <dbReference type="ARBA" id="ARBA00011837"/>
    </source>
</evidence>